<dbReference type="AlphaFoldDB" id="A0A6S6PGZ6"/>
<proteinExistence type="predicted"/>
<evidence type="ECO:0000256" key="1">
    <source>
        <dbReference type="SAM" id="MobiDB-lite"/>
    </source>
</evidence>
<dbReference type="EMBL" id="AP023326">
    <property type="protein sequence ID" value="BCI67088.1"/>
    <property type="molecule type" value="Genomic_DNA"/>
</dbReference>
<sequence>MRRIVLIAAGAAAVVICGGILSLGVSSGPPATQQMVHKELSVASLTAVSQPAPVSVVPPQAVVPAPTTVPSAAPVASPATAPAAVAPTPAQ</sequence>
<evidence type="ECO:0000313" key="3">
    <source>
        <dbReference type="Proteomes" id="UP000515220"/>
    </source>
</evidence>
<feature type="region of interest" description="Disordered" evidence="1">
    <location>
        <begin position="67"/>
        <end position="91"/>
    </location>
</feature>
<dbReference type="RefSeq" id="WP_099347424.1">
    <property type="nucleotide sequence ID" value="NZ_AP023326.1"/>
</dbReference>
<reference evidence="2 3" key="1">
    <citation type="submission" date="2020-07" db="EMBL/GenBank/DDBJ databases">
        <title>Complete Genome Sequence of an acetic acid bacterium, Acetobacter aceti JCM20276.</title>
        <authorList>
            <person name="Hirose Y."/>
            <person name="Mihara H."/>
        </authorList>
    </citation>
    <scope>NUCLEOTIDE SEQUENCE [LARGE SCALE GENOMIC DNA]</scope>
    <source>
        <strain evidence="2 3">JCM20276</strain>
    </source>
</reference>
<accession>A0A6S6PGZ6</accession>
<evidence type="ECO:0000313" key="2">
    <source>
        <dbReference type="EMBL" id="BCI67088.1"/>
    </source>
</evidence>
<gene>
    <name evidence="2" type="ORF">AAJCM20276_17120</name>
</gene>
<name>A0A6S6PGZ6_ACEAC</name>
<organism evidence="2 3">
    <name type="scientific">Acetobacter aceti</name>
    <dbReference type="NCBI Taxonomy" id="435"/>
    <lineage>
        <taxon>Bacteria</taxon>
        <taxon>Pseudomonadati</taxon>
        <taxon>Pseudomonadota</taxon>
        <taxon>Alphaproteobacteria</taxon>
        <taxon>Acetobacterales</taxon>
        <taxon>Acetobacteraceae</taxon>
        <taxon>Acetobacter</taxon>
        <taxon>Acetobacter subgen. Acetobacter</taxon>
    </lineage>
</organism>
<dbReference type="Proteomes" id="UP000515220">
    <property type="component" value="Chromosome"/>
</dbReference>
<protein>
    <submittedName>
        <fullName evidence="2">Uncharacterized protein</fullName>
    </submittedName>
</protein>